<proteinExistence type="predicted"/>
<keyword evidence="1" id="KW-1133">Transmembrane helix</keyword>
<dbReference type="PANTHER" id="PTHR30590">
    <property type="entry name" value="INNER MEMBRANE PROTEIN"/>
    <property type="match status" value="1"/>
</dbReference>
<name>A0A239ZES6_9STAP</name>
<dbReference type="KEGG" id="sste:SAMEA4384403_1478"/>
<keyword evidence="4" id="KW-1185">Reference proteome</keyword>
<feature type="transmembrane region" description="Helical" evidence="1">
    <location>
        <begin position="12"/>
        <end position="35"/>
    </location>
</feature>
<dbReference type="InterPro" id="IPR007349">
    <property type="entry name" value="DUF418"/>
</dbReference>
<feature type="transmembrane region" description="Helical" evidence="1">
    <location>
        <begin position="222"/>
        <end position="246"/>
    </location>
</feature>
<protein>
    <submittedName>
        <fullName evidence="3">Membrane protein</fullName>
    </submittedName>
</protein>
<feature type="transmembrane region" description="Helical" evidence="1">
    <location>
        <begin position="174"/>
        <end position="193"/>
    </location>
</feature>
<keyword evidence="1" id="KW-0472">Membrane</keyword>
<evidence type="ECO:0000259" key="2">
    <source>
        <dbReference type="Pfam" id="PF04235"/>
    </source>
</evidence>
<feature type="transmembrane region" description="Helical" evidence="1">
    <location>
        <begin position="293"/>
        <end position="312"/>
    </location>
</feature>
<feature type="transmembrane region" description="Helical" evidence="1">
    <location>
        <begin position="55"/>
        <end position="72"/>
    </location>
</feature>
<feature type="transmembrane region" description="Helical" evidence="1">
    <location>
        <begin position="84"/>
        <end position="103"/>
    </location>
</feature>
<sequence length="337" mass="39393">MEIKNKRILELDYIRGFALLGILLTNIIALFTIPAPTNIEQAHYLRYIDFFVESKFFAIFSFLFGVGFFIFIRNAKSKDLNSTIVFLRRLFILAIFGIIHQFLHPGEALLFYAIIGLILIPCYYLNRYLNLILGLILLGVSLYIGNKTLLPVPYFILGLTAGQFNIFEHIKLKVLICLSIISGVLSGICWYFLSKNYVFPSYTFLESTSNKVNEQYIQAKELYNHTIIVTSPFISLFYVTVLLLILRINVFRIILSPLRYYGRMALTNYIGQTLLMWVIILLFNASLIKHTSTLYICICIYIIQFIFTYIWLKLFKFGPLEYIWRLGTYKKKFSIRY</sequence>
<dbReference type="InterPro" id="IPR052529">
    <property type="entry name" value="Bact_Transport_Assoc"/>
</dbReference>
<feature type="transmembrane region" description="Helical" evidence="1">
    <location>
        <begin position="266"/>
        <end position="287"/>
    </location>
</feature>
<evidence type="ECO:0000313" key="4">
    <source>
        <dbReference type="Proteomes" id="UP000242084"/>
    </source>
</evidence>
<feature type="domain" description="DUF418" evidence="2">
    <location>
        <begin position="204"/>
        <end position="331"/>
    </location>
</feature>
<feature type="transmembrane region" description="Helical" evidence="1">
    <location>
        <begin position="151"/>
        <end position="167"/>
    </location>
</feature>
<keyword evidence="1" id="KW-0812">Transmembrane</keyword>
<organism evidence="3 4">
    <name type="scientific">Mammaliicoccus stepanovicii</name>
    <dbReference type="NCBI Taxonomy" id="643214"/>
    <lineage>
        <taxon>Bacteria</taxon>
        <taxon>Bacillati</taxon>
        <taxon>Bacillota</taxon>
        <taxon>Bacilli</taxon>
        <taxon>Bacillales</taxon>
        <taxon>Staphylococcaceae</taxon>
        <taxon>Mammaliicoccus</taxon>
    </lineage>
</organism>
<dbReference type="RefSeq" id="WP_095088199.1">
    <property type="nucleotide sequence ID" value="NZ_BMDM01000005.1"/>
</dbReference>
<dbReference type="Pfam" id="PF04235">
    <property type="entry name" value="DUF418"/>
    <property type="match status" value="1"/>
</dbReference>
<feature type="transmembrane region" description="Helical" evidence="1">
    <location>
        <begin position="129"/>
        <end position="145"/>
    </location>
</feature>
<accession>A0A239ZES6</accession>
<dbReference type="AlphaFoldDB" id="A0A239ZES6"/>
<dbReference type="Proteomes" id="UP000242084">
    <property type="component" value="Chromosome 1"/>
</dbReference>
<gene>
    <name evidence="3" type="ORF">SAMEA4384403_01478</name>
</gene>
<reference evidence="3 4" key="1">
    <citation type="submission" date="2017-06" db="EMBL/GenBank/DDBJ databases">
        <authorList>
            <consortium name="Pathogen Informatics"/>
        </authorList>
    </citation>
    <scope>NUCLEOTIDE SEQUENCE [LARGE SCALE GENOMIC DNA]</scope>
    <source>
        <strain evidence="3 4">NCTC13839</strain>
    </source>
</reference>
<evidence type="ECO:0000256" key="1">
    <source>
        <dbReference type="SAM" id="Phobius"/>
    </source>
</evidence>
<dbReference type="PANTHER" id="PTHR30590:SF3">
    <property type="entry name" value="HYPOTHETICAL MEMBRANE SPANNING PROTEIN"/>
    <property type="match status" value="1"/>
</dbReference>
<feature type="transmembrane region" description="Helical" evidence="1">
    <location>
        <begin position="109"/>
        <end position="124"/>
    </location>
</feature>
<evidence type="ECO:0000313" key="3">
    <source>
        <dbReference type="EMBL" id="SNV69662.1"/>
    </source>
</evidence>
<dbReference type="EMBL" id="LT906462">
    <property type="protein sequence ID" value="SNV69662.1"/>
    <property type="molecule type" value="Genomic_DNA"/>
</dbReference>